<accession>A0A3M2JDC3</accession>
<dbReference type="OrthoDB" id="9813552at2"/>
<dbReference type="GO" id="GO:0006355">
    <property type="term" value="P:regulation of DNA-templated transcription"/>
    <property type="evidence" value="ECO:0007669"/>
    <property type="project" value="InterPro"/>
</dbReference>
<dbReference type="PANTHER" id="PTHR30185:SF15">
    <property type="entry name" value="CRYPTIC BETA-GLUCOSIDE BGL OPERON ANTITERMINATOR"/>
    <property type="match status" value="1"/>
</dbReference>
<dbReference type="InterPro" id="IPR036634">
    <property type="entry name" value="PRD_sf"/>
</dbReference>
<dbReference type="EMBL" id="RFFI01000045">
    <property type="protein sequence ID" value="RMI09593.1"/>
    <property type="molecule type" value="Genomic_DNA"/>
</dbReference>
<feature type="domain" description="PRD" evidence="2">
    <location>
        <begin position="64"/>
        <end position="169"/>
    </location>
</feature>
<dbReference type="Gene3D" id="2.30.24.10">
    <property type="entry name" value="CAT RNA-binding domain"/>
    <property type="match status" value="1"/>
</dbReference>
<gene>
    <name evidence="3" type="ORF">EBM89_09705</name>
</gene>
<dbReference type="PANTHER" id="PTHR30185">
    <property type="entry name" value="CRYPTIC BETA-GLUCOSIDE BGL OPERON ANTITERMINATOR"/>
    <property type="match status" value="1"/>
</dbReference>
<dbReference type="InterPro" id="IPR050661">
    <property type="entry name" value="BglG_antiterminators"/>
</dbReference>
<dbReference type="Gene3D" id="1.10.1790.10">
    <property type="entry name" value="PRD domain"/>
    <property type="match status" value="2"/>
</dbReference>
<dbReference type="InterPro" id="IPR011608">
    <property type="entry name" value="PRD"/>
</dbReference>
<dbReference type="InterPro" id="IPR036650">
    <property type="entry name" value="CAT_RNA-bd_dom_sf"/>
</dbReference>
<evidence type="ECO:0000256" key="1">
    <source>
        <dbReference type="ARBA" id="ARBA00022737"/>
    </source>
</evidence>
<dbReference type="Pfam" id="PF00874">
    <property type="entry name" value="PRD"/>
    <property type="match status" value="2"/>
</dbReference>
<dbReference type="PROSITE" id="PS51372">
    <property type="entry name" value="PRD_2"/>
    <property type="match status" value="2"/>
</dbReference>
<reference evidence="3 4" key="1">
    <citation type="submission" date="2018-10" db="EMBL/GenBank/DDBJ databases">
        <title>Isolation, diversity and antifungal activity of actinobacteria from wheat.</title>
        <authorList>
            <person name="Han C."/>
        </authorList>
    </citation>
    <scope>NUCLEOTIDE SEQUENCE [LARGE SCALE GENOMIC DNA]</scope>
    <source>
        <strain evidence="3 4">NEAU-YY56</strain>
    </source>
</reference>
<dbReference type="InterPro" id="IPR004341">
    <property type="entry name" value="CAT_RNA-bd_dom"/>
</dbReference>
<evidence type="ECO:0000313" key="3">
    <source>
        <dbReference type="EMBL" id="RMI09593.1"/>
    </source>
</evidence>
<protein>
    <submittedName>
        <fullName evidence="3">PRD domain-containing protein</fullName>
    </submittedName>
</protein>
<comment type="caution">
    <text evidence="3">The sequence shown here is derived from an EMBL/GenBank/DDBJ whole genome shotgun (WGS) entry which is preliminary data.</text>
</comment>
<evidence type="ECO:0000313" key="4">
    <source>
        <dbReference type="Proteomes" id="UP000269289"/>
    </source>
</evidence>
<dbReference type="SUPFAM" id="SSF63520">
    <property type="entry name" value="PTS-regulatory domain, PRD"/>
    <property type="match status" value="2"/>
</dbReference>
<dbReference type="AlphaFoldDB" id="A0A3M2JDC3"/>
<dbReference type="RefSeq" id="WP_122149232.1">
    <property type="nucleotide sequence ID" value="NZ_RFFI01000045.1"/>
</dbReference>
<dbReference type="SMART" id="SM01061">
    <property type="entry name" value="CAT_RBD"/>
    <property type="match status" value="1"/>
</dbReference>
<organism evidence="3 4">
    <name type="scientific">Cellulomonas triticagri</name>
    <dbReference type="NCBI Taxonomy" id="2483352"/>
    <lineage>
        <taxon>Bacteria</taxon>
        <taxon>Bacillati</taxon>
        <taxon>Actinomycetota</taxon>
        <taxon>Actinomycetes</taxon>
        <taxon>Micrococcales</taxon>
        <taxon>Cellulomonadaceae</taxon>
        <taxon>Cellulomonas</taxon>
    </lineage>
</organism>
<keyword evidence="4" id="KW-1185">Reference proteome</keyword>
<proteinExistence type="predicted"/>
<name>A0A3M2JDC3_9CELL</name>
<dbReference type="Proteomes" id="UP000269289">
    <property type="component" value="Unassembled WGS sequence"/>
</dbReference>
<dbReference type="SUPFAM" id="SSF50151">
    <property type="entry name" value="SacY-like RNA-binding domain"/>
    <property type="match status" value="1"/>
</dbReference>
<keyword evidence="1" id="KW-0677">Repeat</keyword>
<evidence type="ECO:0000259" key="2">
    <source>
        <dbReference type="PROSITE" id="PS51372"/>
    </source>
</evidence>
<sequence length="283" mass="31227">MRVMKILNNNAVVASEGDRDIVAMGLGIAYQYPKGADLPREAAERVFVASTSQPIEKLGAFLTDIPLENIRIATQICESGDTALTQKPPQAMIVAIADHITFACQRARDGIPLENPLKWEIQQLYPQELAIGRRGVELIRQQHGIDLPDDEAASIALHLVNAQFTETGLHRGVRMTETVAQILDIVDRTFDVEVDRASMSATRFVTHLRYVFARLDSGKQIEATPGDLVASIAQVYPEAYACAGRICFLLGMAFDAEVEQDERAFVTLHVARLLQDARSVRDA</sequence>
<feature type="domain" description="PRD" evidence="2">
    <location>
        <begin position="170"/>
        <end position="280"/>
    </location>
</feature>
<dbReference type="Pfam" id="PF03123">
    <property type="entry name" value="CAT_RBD"/>
    <property type="match status" value="1"/>
</dbReference>
<dbReference type="GO" id="GO:0003723">
    <property type="term" value="F:RNA binding"/>
    <property type="evidence" value="ECO:0007669"/>
    <property type="project" value="InterPro"/>
</dbReference>